<reference evidence="1 2" key="1">
    <citation type="submission" date="2024-04" db="EMBL/GenBank/DDBJ databases">
        <title>Genome sequencing and assembly of rice foliar adapted Chryseobacterium endophyticum OsEnb-ALM-A6.</title>
        <authorList>
            <person name="Kumar S."/>
            <person name="Javed M."/>
            <person name="Chouhan V."/>
            <person name="Charishma K."/>
            <person name="Patel A."/>
            <person name="Kumar M."/>
            <person name="Sahu K.P."/>
            <person name="Kumar A."/>
        </authorList>
    </citation>
    <scope>NUCLEOTIDE SEQUENCE [LARGE SCALE GENOMIC DNA]</scope>
    <source>
        <strain evidence="1 2">OsEnb-ALM-A6</strain>
    </source>
</reference>
<evidence type="ECO:0000313" key="2">
    <source>
        <dbReference type="Proteomes" id="UP001463665"/>
    </source>
</evidence>
<keyword evidence="2" id="KW-1185">Reference proteome</keyword>
<dbReference type="RefSeq" id="WP_345766295.1">
    <property type="nucleotide sequence ID" value="NZ_CP154834.1"/>
</dbReference>
<gene>
    <name evidence="1" type="ORF">AAFP95_20355</name>
</gene>
<sequence length="133" mass="15625">MRGNNDISYGDEIGRRNIPQEVGYWTPENKSNDFPSLAYTNTRGYWFPRDASYVRLKDIRLSYAFSPAVLEKIKIQSLMIYVAGRNLYTWTKWIGWDPESNQAPRGSGDFNNNYPLVRKLCRRLKYNFIKSDP</sequence>
<proteinExistence type="predicted"/>
<dbReference type="AlphaFoldDB" id="A0AAU6WM27"/>
<protein>
    <submittedName>
        <fullName evidence="1">Uncharacterized protein</fullName>
    </submittedName>
</protein>
<name>A0AAU6WM27_9FLAO</name>
<dbReference type="Proteomes" id="UP001463665">
    <property type="component" value="Chromosome"/>
</dbReference>
<evidence type="ECO:0000313" key="1">
    <source>
        <dbReference type="EMBL" id="XAO73997.1"/>
    </source>
</evidence>
<accession>A0AAU6WM27</accession>
<organism evidence="1 2">
    <name type="scientific">Chryseobacterium endophyticum</name>
    <dbReference type="NCBI Taxonomy" id="1854762"/>
    <lineage>
        <taxon>Bacteria</taxon>
        <taxon>Pseudomonadati</taxon>
        <taxon>Bacteroidota</taxon>
        <taxon>Flavobacteriia</taxon>
        <taxon>Flavobacteriales</taxon>
        <taxon>Weeksellaceae</taxon>
        <taxon>Chryseobacterium group</taxon>
        <taxon>Chryseobacterium</taxon>
    </lineage>
</organism>
<dbReference type="EMBL" id="CP154834">
    <property type="protein sequence ID" value="XAO73997.1"/>
    <property type="molecule type" value="Genomic_DNA"/>
</dbReference>